<name>W6TDT6_HOLOB</name>
<dbReference type="STRING" id="1399147.P618_201050"/>
<dbReference type="InterPro" id="IPR046357">
    <property type="entry name" value="PPIase_dom_sf"/>
</dbReference>
<dbReference type="GO" id="GO:0003755">
    <property type="term" value="F:peptidyl-prolyl cis-trans isomerase activity"/>
    <property type="evidence" value="ECO:0007669"/>
    <property type="project" value="InterPro"/>
</dbReference>
<dbReference type="RefSeq" id="WP_021826788.1">
    <property type="nucleotide sequence ID" value="NZ_AWTR02000085.1"/>
</dbReference>
<accession>W6TDT6</accession>
<dbReference type="Gene3D" id="1.10.4030.10">
    <property type="entry name" value="Porin chaperone SurA, peptide-binding domain"/>
    <property type="match status" value="1"/>
</dbReference>
<comment type="caution">
    <text evidence="5">The sequence shown here is derived from an EMBL/GenBank/DDBJ whole genome shotgun (WGS) entry which is preliminary data.</text>
</comment>
<keyword evidence="6" id="KW-1185">Reference proteome</keyword>
<dbReference type="eggNOG" id="COG0760">
    <property type="taxonomic scope" value="Bacteria"/>
</dbReference>
<dbReference type="OrthoDB" id="9791746at2"/>
<protein>
    <recommendedName>
        <fullName evidence="1">Parvulin-like PPIase</fullName>
    </recommendedName>
    <alternativeName>
        <fullName evidence="2">Peptidyl-prolyl cis-trans isomerase plp</fullName>
    </alternativeName>
    <alternativeName>
        <fullName evidence="3">Rotamase plp</fullName>
    </alternativeName>
</protein>
<dbReference type="InterPro" id="IPR000297">
    <property type="entry name" value="PPIase_PpiC"/>
</dbReference>
<evidence type="ECO:0000256" key="3">
    <source>
        <dbReference type="ARBA" id="ARBA00031484"/>
    </source>
</evidence>
<evidence type="ECO:0000256" key="1">
    <source>
        <dbReference type="ARBA" id="ARBA00018370"/>
    </source>
</evidence>
<feature type="domain" description="PpiC" evidence="4">
    <location>
        <begin position="187"/>
        <end position="252"/>
    </location>
</feature>
<evidence type="ECO:0000313" key="6">
    <source>
        <dbReference type="Proteomes" id="UP000019112"/>
    </source>
</evidence>
<evidence type="ECO:0000256" key="2">
    <source>
        <dbReference type="ARBA" id="ARBA00030642"/>
    </source>
</evidence>
<dbReference type="AlphaFoldDB" id="W6TDT6"/>
<dbReference type="Gene3D" id="3.10.50.40">
    <property type="match status" value="1"/>
</dbReference>
<gene>
    <name evidence="5" type="ORF">P618_201050</name>
</gene>
<dbReference type="InterPro" id="IPR027304">
    <property type="entry name" value="Trigger_fact/SurA_dom_sf"/>
</dbReference>
<organism evidence="5 6">
    <name type="scientific">Holospora obtusa F1</name>
    <dbReference type="NCBI Taxonomy" id="1399147"/>
    <lineage>
        <taxon>Bacteria</taxon>
        <taxon>Pseudomonadati</taxon>
        <taxon>Pseudomonadota</taxon>
        <taxon>Alphaproteobacteria</taxon>
        <taxon>Holosporales</taxon>
        <taxon>Holosporaceae</taxon>
        <taxon>Holospora</taxon>
    </lineage>
</organism>
<evidence type="ECO:0000313" key="5">
    <source>
        <dbReference type="EMBL" id="ETZ06759.1"/>
    </source>
</evidence>
<evidence type="ECO:0000259" key="4">
    <source>
        <dbReference type="Pfam" id="PF00639"/>
    </source>
</evidence>
<reference evidence="5 6" key="1">
    <citation type="journal article" date="2014" name="FEMS Microbiol. Lett.">
        <title>Draft genome sequences of three Holospora species (Holospora obtusa, Holospora undulata, and Holospora elegans), endonuclear symbiotic bacteria of the ciliate Paramecium caudatum.</title>
        <authorList>
            <person name="Dohra H."/>
            <person name="Tanaka K."/>
            <person name="Suzuki T."/>
            <person name="Fujishima M."/>
            <person name="Suzuki H."/>
        </authorList>
    </citation>
    <scope>NUCLEOTIDE SEQUENCE [LARGE SCALE GENOMIC DNA]</scope>
    <source>
        <strain evidence="5 6">F1</strain>
    </source>
</reference>
<dbReference type="Proteomes" id="UP000019112">
    <property type="component" value="Unassembled WGS sequence"/>
</dbReference>
<dbReference type="SUPFAM" id="SSF54534">
    <property type="entry name" value="FKBP-like"/>
    <property type="match status" value="1"/>
</dbReference>
<sequence length="326" mass="37830">MNLKLKLKIAFGCVSSLVTFCIYADKMDCFVLATVQKKPITTSDVWARFLLLPKLHNSSISRTAFSQYAPSIFRQILMERLQLGLAFQYKVEISVQQLDEVYQVWLQNLKKSFPALTLTEEEKKIIKEQLKANLSWDTYIEGRYGSDFVITQQEIKNYKKNWQLLPHNLKYIRYGEIVIFYKSCPKTTLKEMENIKEMLNQGVPFTQVAGHFSQSNSKKNLGIVEWTPEYKLDPDLLKIFSQTLEGEISGPYVLKNLRAVICVVLLGRKTQKELKQTCPSDSEISTILRQERKRIRIQQETDKLLNGENYEILQSAEEYLSCGLKK</sequence>
<dbReference type="SUPFAM" id="SSF109998">
    <property type="entry name" value="Triger factor/SurA peptide-binding domain-like"/>
    <property type="match status" value="1"/>
</dbReference>
<dbReference type="Pfam" id="PF00639">
    <property type="entry name" value="Rotamase"/>
    <property type="match status" value="1"/>
</dbReference>
<proteinExistence type="predicted"/>
<dbReference type="EMBL" id="AWTR02000085">
    <property type="protein sequence ID" value="ETZ06759.1"/>
    <property type="molecule type" value="Genomic_DNA"/>
</dbReference>